<dbReference type="Gene3D" id="3.90.460.10">
    <property type="entry name" value="Ferredoxin thioredoxin reductase catalytic beta subunit"/>
    <property type="match status" value="1"/>
</dbReference>
<keyword evidence="7" id="KW-0560">Oxidoreductase</keyword>
<evidence type="ECO:0000313" key="15">
    <source>
        <dbReference type="Proteomes" id="UP000002710"/>
    </source>
</evidence>
<keyword evidence="10" id="KW-1015">Disulfide bond</keyword>
<evidence type="ECO:0000256" key="6">
    <source>
        <dbReference type="ARBA" id="ARBA00022723"/>
    </source>
</evidence>
<dbReference type="GO" id="GO:0016730">
    <property type="term" value="F:oxidoreductase activity, acting on iron-sulfur proteins as donors"/>
    <property type="evidence" value="ECO:0007669"/>
    <property type="project" value="InterPro"/>
</dbReference>
<sequence length="114" mass="13296">MSKTMTPETLYEMLKKFQEPKGFYFNADMGMTMPLLESLLQTKERYGYMACPCRLALGEYEADRDIICPCVYREPDMEEYGACFCGLYVTKEWNEGTIEHKVVPERRPPEKLLG</sequence>
<dbReference type="EC" id="1.8.7.2" evidence="4"/>
<dbReference type="PANTHER" id="PTHR35113">
    <property type="entry name" value="FERREDOXIN-THIOREDOXIN REDUCTASE CATALYTIC CHAIN, CHLOROPLASTIC"/>
    <property type="match status" value="1"/>
</dbReference>
<dbReference type="STRING" id="207559.Dde_2738"/>
<dbReference type="InterPro" id="IPR004209">
    <property type="entry name" value="FTR_bsu"/>
</dbReference>
<dbReference type="EMBL" id="CP000112">
    <property type="protein sequence ID" value="ABB39534.1"/>
    <property type="molecule type" value="Genomic_DNA"/>
</dbReference>
<dbReference type="RefSeq" id="WP_011368558.1">
    <property type="nucleotide sequence ID" value="NC_007519.1"/>
</dbReference>
<dbReference type="InterPro" id="IPR036644">
    <property type="entry name" value="FTR_bsu_sf"/>
</dbReference>
<keyword evidence="5" id="KW-0004">4Fe-4S</keyword>
<comment type="function">
    <text evidence="2">Catalytic subunit of the ferredoxin-thioredoxin reductase (FTR), which catalyzes the two-electron reduction of thioredoxins by the electrons provided by reduced ferredoxin.</text>
</comment>
<gene>
    <name evidence="14" type="ordered locus">Dde_2738</name>
</gene>
<keyword evidence="8" id="KW-0408">Iron</keyword>
<evidence type="ECO:0000313" key="14">
    <source>
        <dbReference type="EMBL" id="ABB39534.1"/>
    </source>
</evidence>
<dbReference type="GO" id="GO:0046872">
    <property type="term" value="F:metal ion binding"/>
    <property type="evidence" value="ECO:0007669"/>
    <property type="project" value="UniProtKB-KW"/>
</dbReference>
<organism evidence="14 15">
    <name type="scientific">Oleidesulfovibrio alaskensis (strain ATCC BAA-1058 / DSM 17464 / G20)</name>
    <name type="common">Desulfovibrio alaskensis</name>
    <dbReference type="NCBI Taxonomy" id="207559"/>
    <lineage>
        <taxon>Bacteria</taxon>
        <taxon>Pseudomonadati</taxon>
        <taxon>Thermodesulfobacteriota</taxon>
        <taxon>Desulfovibrionia</taxon>
        <taxon>Desulfovibrionales</taxon>
        <taxon>Desulfovibrionaceae</taxon>
        <taxon>Oleidesulfovibrio</taxon>
    </lineage>
</organism>
<dbReference type="GO" id="GO:0051539">
    <property type="term" value="F:4 iron, 4 sulfur cluster binding"/>
    <property type="evidence" value="ECO:0007669"/>
    <property type="project" value="UniProtKB-KW"/>
</dbReference>
<dbReference type="AlphaFoldDB" id="Q30XR2"/>
<comment type="similarity">
    <text evidence="3">Belongs to the ferredoxin thioredoxin reductase beta subunit family.</text>
</comment>
<dbReference type="HOGENOM" id="CLU_169701_0_0_7"/>
<proteinExistence type="inferred from homology"/>
<keyword evidence="6" id="KW-0479">Metal-binding</keyword>
<comment type="subunit">
    <text evidence="11">Heterodimer of subunit A (variable subunit) and subunit B (catalytic subunit). Heterodimeric FTR forms a complex with ferredoxin and thioredoxin.</text>
</comment>
<evidence type="ECO:0000256" key="3">
    <source>
        <dbReference type="ARBA" id="ARBA00007941"/>
    </source>
</evidence>
<evidence type="ECO:0000256" key="8">
    <source>
        <dbReference type="ARBA" id="ARBA00023004"/>
    </source>
</evidence>
<dbReference type="SUPFAM" id="SSF57662">
    <property type="entry name" value="Ferredoxin thioredoxin reductase (FTR), catalytic beta chain"/>
    <property type="match status" value="1"/>
</dbReference>
<keyword evidence="15" id="KW-1185">Reference proteome</keyword>
<evidence type="ECO:0000256" key="9">
    <source>
        <dbReference type="ARBA" id="ARBA00023014"/>
    </source>
</evidence>
<evidence type="ECO:0000256" key="7">
    <source>
        <dbReference type="ARBA" id="ARBA00023002"/>
    </source>
</evidence>
<accession>Q30XR2</accession>
<name>Q30XR2_OLEA2</name>
<dbReference type="Pfam" id="PF02943">
    <property type="entry name" value="FeThRed_B"/>
    <property type="match status" value="1"/>
</dbReference>
<protein>
    <recommendedName>
        <fullName evidence="4">ferredoxin:thioredoxin reductase</fullName>
        <ecNumber evidence="4">1.8.7.2</ecNumber>
    </recommendedName>
    <alternativeName>
        <fullName evidence="12">Ferredoxin-thioredoxin reductase subunit B</fullName>
    </alternativeName>
</protein>
<evidence type="ECO:0000256" key="11">
    <source>
        <dbReference type="ARBA" id="ARBA00026011"/>
    </source>
</evidence>
<evidence type="ECO:0000256" key="13">
    <source>
        <dbReference type="ARBA" id="ARBA00048150"/>
    </source>
</evidence>
<dbReference type="eggNOG" id="COG4802">
    <property type="taxonomic scope" value="Bacteria"/>
</dbReference>
<reference evidence="14 15" key="1">
    <citation type="journal article" date="2011" name="J. Bacteriol.">
        <title>Complete genome sequence and updated annotation of Desulfovibrio alaskensis G20.</title>
        <authorList>
            <person name="Hauser L.J."/>
            <person name="Land M.L."/>
            <person name="Brown S.D."/>
            <person name="Larimer F."/>
            <person name="Keller K.L."/>
            <person name="Rapp-Giles B.J."/>
            <person name="Price M.N."/>
            <person name="Lin M."/>
            <person name="Bruce D.C."/>
            <person name="Detter J.C."/>
            <person name="Tapia R."/>
            <person name="Han C.S."/>
            <person name="Goodwin L.A."/>
            <person name="Cheng J.F."/>
            <person name="Pitluck S."/>
            <person name="Copeland A."/>
            <person name="Lucas S."/>
            <person name="Nolan M."/>
            <person name="Lapidus A.L."/>
            <person name="Palumbo A.V."/>
            <person name="Wall J.D."/>
        </authorList>
    </citation>
    <scope>NUCLEOTIDE SEQUENCE [LARGE SCALE GENOMIC DNA]</scope>
    <source>
        <strain evidence="15">ATCC BAA 1058 / DSM 17464 / G20</strain>
    </source>
</reference>
<evidence type="ECO:0000256" key="1">
    <source>
        <dbReference type="ARBA" id="ARBA00001966"/>
    </source>
</evidence>
<evidence type="ECO:0000256" key="4">
    <source>
        <dbReference type="ARBA" id="ARBA00012358"/>
    </source>
</evidence>
<comment type="catalytic activity">
    <reaction evidence="13">
        <text>[thioredoxin]-disulfide + 2 reduced [2Fe-2S]-[ferredoxin] + 2 H(+) = [thioredoxin]-dithiol + 2 oxidized [2Fe-2S]-[ferredoxin]</text>
        <dbReference type="Rhea" id="RHEA:42336"/>
        <dbReference type="Rhea" id="RHEA-COMP:10000"/>
        <dbReference type="Rhea" id="RHEA-COMP:10001"/>
        <dbReference type="Rhea" id="RHEA-COMP:10698"/>
        <dbReference type="Rhea" id="RHEA-COMP:10700"/>
        <dbReference type="ChEBI" id="CHEBI:15378"/>
        <dbReference type="ChEBI" id="CHEBI:29950"/>
        <dbReference type="ChEBI" id="CHEBI:33737"/>
        <dbReference type="ChEBI" id="CHEBI:33738"/>
        <dbReference type="ChEBI" id="CHEBI:50058"/>
        <dbReference type="EC" id="1.8.7.2"/>
    </reaction>
</comment>
<keyword evidence="9" id="KW-0411">Iron-sulfur</keyword>
<evidence type="ECO:0000256" key="5">
    <source>
        <dbReference type="ARBA" id="ARBA00022485"/>
    </source>
</evidence>
<comment type="cofactor">
    <cofactor evidence="1">
        <name>[4Fe-4S] cluster</name>
        <dbReference type="ChEBI" id="CHEBI:49883"/>
    </cofactor>
</comment>
<evidence type="ECO:0000256" key="10">
    <source>
        <dbReference type="ARBA" id="ARBA00023157"/>
    </source>
</evidence>
<evidence type="ECO:0000256" key="12">
    <source>
        <dbReference type="ARBA" id="ARBA00030295"/>
    </source>
</evidence>
<dbReference type="KEGG" id="dde:Dde_2738"/>
<dbReference type="PANTHER" id="PTHR35113:SF1">
    <property type="entry name" value="FERREDOXIN-THIOREDOXIN REDUCTASE CATALYTIC CHAIN, CHLOROPLASTIC"/>
    <property type="match status" value="1"/>
</dbReference>
<dbReference type="Proteomes" id="UP000002710">
    <property type="component" value="Chromosome"/>
</dbReference>
<evidence type="ECO:0000256" key="2">
    <source>
        <dbReference type="ARBA" id="ARBA00003945"/>
    </source>
</evidence>